<name>A0A5C5XH60_9PLAN</name>
<evidence type="ECO:0000313" key="3">
    <source>
        <dbReference type="Proteomes" id="UP000316095"/>
    </source>
</evidence>
<organism evidence="2 3">
    <name type="scientific">Rubinisphaera italica</name>
    <dbReference type="NCBI Taxonomy" id="2527969"/>
    <lineage>
        <taxon>Bacteria</taxon>
        <taxon>Pseudomonadati</taxon>
        <taxon>Planctomycetota</taxon>
        <taxon>Planctomycetia</taxon>
        <taxon>Planctomycetales</taxon>
        <taxon>Planctomycetaceae</taxon>
        <taxon>Rubinisphaera</taxon>
    </lineage>
</organism>
<feature type="transmembrane region" description="Helical" evidence="1">
    <location>
        <begin position="174"/>
        <end position="194"/>
    </location>
</feature>
<feature type="transmembrane region" description="Helical" evidence="1">
    <location>
        <begin position="390"/>
        <end position="416"/>
    </location>
</feature>
<feature type="transmembrane region" description="Helical" evidence="1">
    <location>
        <begin position="88"/>
        <end position="107"/>
    </location>
</feature>
<keyword evidence="1" id="KW-0812">Transmembrane</keyword>
<feature type="transmembrane region" description="Helical" evidence="1">
    <location>
        <begin position="361"/>
        <end position="384"/>
    </location>
</feature>
<comment type="caution">
    <text evidence="2">The sequence shown here is derived from an EMBL/GenBank/DDBJ whole genome shotgun (WGS) entry which is preliminary data.</text>
</comment>
<evidence type="ECO:0000256" key="1">
    <source>
        <dbReference type="SAM" id="Phobius"/>
    </source>
</evidence>
<protein>
    <recommendedName>
        <fullName evidence="4">Major Facilitator Superfamily protein</fullName>
    </recommendedName>
</protein>
<feature type="transmembrane region" description="Helical" evidence="1">
    <location>
        <begin position="266"/>
        <end position="288"/>
    </location>
</feature>
<evidence type="ECO:0008006" key="4">
    <source>
        <dbReference type="Google" id="ProtNLM"/>
    </source>
</evidence>
<feature type="transmembrane region" description="Helical" evidence="1">
    <location>
        <begin position="16"/>
        <end position="36"/>
    </location>
</feature>
<dbReference type="OrthoDB" id="182994at2"/>
<feature type="transmembrane region" description="Helical" evidence="1">
    <location>
        <begin position="114"/>
        <end position="134"/>
    </location>
</feature>
<keyword evidence="1" id="KW-1133">Transmembrane helix</keyword>
<sequence length="433" mass="48215">MSDSTLSSTHADHNRSFWAIWSVIAAFGTYFCMYGFRKPFTAAGYAETELWGIGFKTIAVATQVIGYMLSKFIGIKVIAEMAPQKRAIAILMLIGAAEFSLALFGLCPRPWNAIFLFGNGLSLGMVFGLVLGFLEGRQLTEALVAGLCASFILADGVTKTVGTWLLNSGVTEDWMPFMAGLVFLAPLCIFVGMLTRIPPPNFDDLTDRSERHIMTRKERWDLFRRYSVGLTLLVAVYVLVTVLRSIRADFAPELWRLLGEPAAAETFTNSEILVAMGVLVVNGLAVIIRNNRLAFFVSLGTCCLGFLIISGVLLVHQTGQISAFPFMVMIGFGLYLPYVALHTTVFERLLAMTRERGNLGYLMYLADAFGYLGYVIVMISRNFYPDPDTFLHFFIILCWIAIALSLLCLIGTWYYFTDRRVKPATRIAMQHAD</sequence>
<dbReference type="InterPro" id="IPR036259">
    <property type="entry name" value="MFS_trans_sf"/>
</dbReference>
<feature type="transmembrane region" description="Helical" evidence="1">
    <location>
        <begin position="226"/>
        <end position="246"/>
    </location>
</feature>
<dbReference type="EMBL" id="SJPG01000001">
    <property type="protein sequence ID" value="TWT61761.1"/>
    <property type="molecule type" value="Genomic_DNA"/>
</dbReference>
<evidence type="ECO:0000313" key="2">
    <source>
        <dbReference type="EMBL" id="TWT61761.1"/>
    </source>
</evidence>
<dbReference type="Proteomes" id="UP000316095">
    <property type="component" value="Unassembled WGS sequence"/>
</dbReference>
<keyword evidence="1" id="KW-0472">Membrane</keyword>
<feature type="transmembrane region" description="Helical" evidence="1">
    <location>
        <begin position="48"/>
        <end position="68"/>
    </location>
</feature>
<feature type="transmembrane region" description="Helical" evidence="1">
    <location>
        <begin position="321"/>
        <end position="341"/>
    </location>
</feature>
<dbReference type="RefSeq" id="WP_146503707.1">
    <property type="nucleotide sequence ID" value="NZ_SJPG01000001.1"/>
</dbReference>
<accession>A0A5C5XH60</accession>
<feature type="transmembrane region" description="Helical" evidence="1">
    <location>
        <begin position="295"/>
        <end position="315"/>
    </location>
</feature>
<dbReference type="SUPFAM" id="SSF103473">
    <property type="entry name" value="MFS general substrate transporter"/>
    <property type="match status" value="1"/>
</dbReference>
<reference evidence="2 3" key="1">
    <citation type="submission" date="2019-02" db="EMBL/GenBank/DDBJ databases">
        <title>Deep-cultivation of Planctomycetes and their phenomic and genomic characterization uncovers novel biology.</title>
        <authorList>
            <person name="Wiegand S."/>
            <person name="Jogler M."/>
            <person name="Boedeker C."/>
            <person name="Pinto D."/>
            <person name="Vollmers J."/>
            <person name="Rivas-Marin E."/>
            <person name="Kohn T."/>
            <person name="Peeters S.H."/>
            <person name="Heuer A."/>
            <person name="Rast P."/>
            <person name="Oberbeckmann S."/>
            <person name="Bunk B."/>
            <person name="Jeske O."/>
            <person name="Meyerdierks A."/>
            <person name="Storesund J.E."/>
            <person name="Kallscheuer N."/>
            <person name="Luecker S."/>
            <person name="Lage O.M."/>
            <person name="Pohl T."/>
            <person name="Merkel B.J."/>
            <person name="Hornburger P."/>
            <person name="Mueller R.-W."/>
            <person name="Bruemmer F."/>
            <person name="Labrenz M."/>
            <person name="Spormann A.M."/>
            <person name="Op Den Camp H."/>
            <person name="Overmann J."/>
            <person name="Amann R."/>
            <person name="Jetten M.S.M."/>
            <person name="Mascher T."/>
            <person name="Medema M.H."/>
            <person name="Devos D.P."/>
            <person name="Kaster A.-K."/>
            <person name="Ovreas L."/>
            <person name="Rohde M."/>
            <person name="Galperin M.Y."/>
            <person name="Jogler C."/>
        </authorList>
    </citation>
    <scope>NUCLEOTIDE SEQUENCE [LARGE SCALE GENOMIC DNA]</scope>
    <source>
        <strain evidence="2 3">Pan54</strain>
    </source>
</reference>
<dbReference type="Pfam" id="PF18943">
    <property type="entry name" value="DUF5690"/>
    <property type="match status" value="1"/>
</dbReference>
<proteinExistence type="predicted"/>
<keyword evidence="3" id="KW-1185">Reference proteome</keyword>
<gene>
    <name evidence="2" type="ORF">Pan54_24980</name>
</gene>
<dbReference type="AlphaFoldDB" id="A0A5C5XH60"/>
<dbReference type="InterPro" id="IPR043745">
    <property type="entry name" value="DUF5690"/>
</dbReference>